<evidence type="ECO:0000256" key="1">
    <source>
        <dbReference type="SAM" id="MobiDB-lite"/>
    </source>
</evidence>
<feature type="region of interest" description="Disordered" evidence="1">
    <location>
        <begin position="101"/>
        <end position="125"/>
    </location>
</feature>
<dbReference type="Proteomes" id="UP000327118">
    <property type="component" value="Unassembled WGS sequence"/>
</dbReference>
<reference evidence="3" key="1">
    <citation type="submission" date="2019-04" db="EMBL/GenBank/DDBJ databases">
        <title>Friends and foes A comparative genomics studyof 23 Aspergillus species from section Flavi.</title>
        <authorList>
            <consortium name="DOE Joint Genome Institute"/>
            <person name="Kjaerbolling I."/>
            <person name="Vesth T."/>
            <person name="Frisvad J.C."/>
            <person name="Nybo J.L."/>
            <person name="Theobald S."/>
            <person name="Kildgaard S."/>
            <person name="Isbrandt T."/>
            <person name="Kuo A."/>
            <person name="Sato A."/>
            <person name="Lyhne E.K."/>
            <person name="Kogle M.E."/>
            <person name="Wiebenga A."/>
            <person name="Kun R.S."/>
            <person name="Lubbers R.J."/>
            <person name="Makela M.R."/>
            <person name="Barry K."/>
            <person name="Chovatia M."/>
            <person name="Clum A."/>
            <person name="Daum C."/>
            <person name="Haridas S."/>
            <person name="He G."/>
            <person name="LaButti K."/>
            <person name="Lipzen A."/>
            <person name="Mondo S."/>
            <person name="Riley R."/>
            <person name="Salamov A."/>
            <person name="Simmons B.A."/>
            <person name="Magnuson J.K."/>
            <person name="Henrissat B."/>
            <person name="Mortensen U.H."/>
            <person name="Larsen T.O."/>
            <person name="Devries R.P."/>
            <person name="Grigoriev I.V."/>
            <person name="Machida M."/>
            <person name="Baker S.E."/>
            <person name="Andersen M.R."/>
        </authorList>
    </citation>
    <scope>NUCLEOTIDE SEQUENCE [LARGE SCALE GENOMIC DNA]</scope>
    <source>
        <strain evidence="3">CBS 553.77</strain>
    </source>
</reference>
<gene>
    <name evidence="2" type="ORF">BDV28DRAFT_53873</name>
</gene>
<keyword evidence="3" id="KW-1185">Reference proteome</keyword>
<sequence length="125" mass="13788">MIESETAEVRVKGIDRQRLVDASVIPILPATHIHMCLYTILPPGTVDTSKPPWVQVIIASRSVVNGRLRNHISYLEYSICDEIAIQGREAMGRTQANHLTRAHESAPQRRPAMEGGGVHGVDQSI</sequence>
<evidence type="ECO:0000313" key="3">
    <source>
        <dbReference type="Proteomes" id="UP000327118"/>
    </source>
</evidence>
<dbReference type="AlphaFoldDB" id="A0A5N6ZED5"/>
<dbReference type="EMBL" id="ML739056">
    <property type="protein sequence ID" value="KAE8355266.1"/>
    <property type="molecule type" value="Genomic_DNA"/>
</dbReference>
<organism evidence="2 3">
    <name type="scientific">Aspergillus coremiiformis</name>
    <dbReference type="NCBI Taxonomy" id="138285"/>
    <lineage>
        <taxon>Eukaryota</taxon>
        <taxon>Fungi</taxon>
        <taxon>Dikarya</taxon>
        <taxon>Ascomycota</taxon>
        <taxon>Pezizomycotina</taxon>
        <taxon>Eurotiomycetes</taxon>
        <taxon>Eurotiomycetidae</taxon>
        <taxon>Eurotiales</taxon>
        <taxon>Aspergillaceae</taxon>
        <taxon>Aspergillus</taxon>
        <taxon>Aspergillus subgen. Circumdati</taxon>
    </lineage>
</organism>
<name>A0A5N6ZED5_9EURO</name>
<evidence type="ECO:0008006" key="4">
    <source>
        <dbReference type="Google" id="ProtNLM"/>
    </source>
</evidence>
<dbReference type="OrthoDB" id="269227at2759"/>
<accession>A0A5N6ZED5</accession>
<protein>
    <recommendedName>
        <fullName evidence="4">Glucose-methanol-choline oxidoreductase C-terminal domain-containing protein</fullName>
    </recommendedName>
</protein>
<proteinExistence type="predicted"/>
<evidence type="ECO:0000313" key="2">
    <source>
        <dbReference type="EMBL" id="KAE8355266.1"/>
    </source>
</evidence>